<accession>A0A6G0W1T9</accession>
<dbReference type="SUPFAM" id="SSF57756">
    <property type="entry name" value="Retrovirus zinc finger-like domains"/>
    <property type="match status" value="1"/>
</dbReference>
<dbReference type="GO" id="GO:0003676">
    <property type="term" value="F:nucleic acid binding"/>
    <property type="evidence" value="ECO:0007669"/>
    <property type="project" value="InterPro"/>
</dbReference>
<dbReference type="OrthoDB" id="8057216at2759"/>
<dbReference type="Proteomes" id="UP000478052">
    <property type="component" value="Unassembled WGS sequence"/>
</dbReference>
<dbReference type="AlphaFoldDB" id="A0A6G0W1T9"/>
<reference evidence="1 2" key="1">
    <citation type="submission" date="2019-08" db="EMBL/GenBank/DDBJ databases">
        <title>Whole genome of Aphis craccivora.</title>
        <authorList>
            <person name="Voronova N.V."/>
            <person name="Shulinski R.S."/>
            <person name="Bandarenka Y.V."/>
            <person name="Zhorov D.G."/>
            <person name="Warner D."/>
        </authorList>
    </citation>
    <scope>NUCLEOTIDE SEQUENCE [LARGE SCALE GENOMIC DNA]</scope>
    <source>
        <strain evidence="1">180601</strain>
        <tissue evidence="1">Whole Body</tissue>
    </source>
</reference>
<gene>
    <name evidence="1" type="ORF">FWK35_00032966</name>
</gene>
<evidence type="ECO:0000313" key="1">
    <source>
        <dbReference type="EMBL" id="KAF0718116.1"/>
    </source>
</evidence>
<dbReference type="Gene3D" id="4.10.60.10">
    <property type="entry name" value="Zinc finger, CCHC-type"/>
    <property type="match status" value="1"/>
</dbReference>
<keyword evidence="2" id="KW-1185">Reference proteome</keyword>
<sequence>MEWCRTKYYLFIKSSNQQEFPAKHIRVPLIPGFKLARIKKLKVGWAMCRIKKLASRKGCAKCSAFHHATSECKGEEKRKCFRCKAVGHLIASCMLSHQGGKSGEPDRGQRTGNLI</sequence>
<dbReference type="GO" id="GO:0008270">
    <property type="term" value="F:zinc ion binding"/>
    <property type="evidence" value="ECO:0007669"/>
    <property type="project" value="InterPro"/>
</dbReference>
<comment type="caution">
    <text evidence="1">The sequence shown here is derived from an EMBL/GenBank/DDBJ whole genome shotgun (WGS) entry which is preliminary data.</text>
</comment>
<proteinExistence type="predicted"/>
<evidence type="ECO:0000313" key="2">
    <source>
        <dbReference type="Proteomes" id="UP000478052"/>
    </source>
</evidence>
<protein>
    <submittedName>
        <fullName evidence="1">Cold shock domain-containing protein 3-like</fullName>
    </submittedName>
</protein>
<dbReference type="EMBL" id="VUJU01009717">
    <property type="protein sequence ID" value="KAF0718116.1"/>
    <property type="molecule type" value="Genomic_DNA"/>
</dbReference>
<organism evidence="1 2">
    <name type="scientific">Aphis craccivora</name>
    <name type="common">Cowpea aphid</name>
    <dbReference type="NCBI Taxonomy" id="307492"/>
    <lineage>
        <taxon>Eukaryota</taxon>
        <taxon>Metazoa</taxon>
        <taxon>Ecdysozoa</taxon>
        <taxon>Arthropoda</taxon>
        <taxon>Hexapoda</taxon>
        <taxon>Insecta</taxon>
        <taxon>Pterygota</taxon>
        <taxon>Neoptera</taxon>
        <taxon>Paraneoptera</taxon>
        <taxon>Hemiptera</taxon>
        <taxon>Sternorrhyncha</taxon>
        <taxon>Aphidomorpha</taxon>
        <taxon>Aphidoidea</taxon>
        <taxon>Aphididae</taxon>
        <taxon>Aphidini</taxon>
        <taxon>Aphis</taxon>
        <taxon>Aphis</taxon>
    </lineage>
</organism>
<name>A0A6G0W1T9_APHCR</name>
<dbReference type="InterPro" id="IPR036875">
    <property type="entry name" value="Znf_CCHC_sf"/>
</dbReference>